<dbReference type="InterPro" id="IPR004179">
    <property type="entry name" value="Sec63-dom"/>
</dbReference>
<dbReference type="InterPro" id="IPR035892">
    <property type="entry name" value="C2_domain_sf"/>
</dbReference>
<sequence>MSSSHSKGNARESSRHGSSKNKPKVDQSQYSYSAMSNLVTQADRRFVTRRDVEPTGEPESLANRINISEMGVRARVERETTLESGMLKEVQDRDLSKKTKQSAAPQGPAGISVNTSLLSSTDNFETLNYRPLTDDTREAYDYMLSFTHHFMGEESPDVIRSALDLIIEYLKDEKLDDAKRKRSIEEVLGSSIDDTQYSQVENLAKRLTDYGLEEDNEEETVQLNEQGIPVVFNENEEDVEAALDEESVGEEDDNDVLVSKEQTEAEKGVPTPVDNEVTVIKGDNHEEPVVPILHPRDVDAFWLQRELSKVYQDAHVGQEKTQKAFQLLSTITDTGELENSLMELFDYEHFELVQLLVSNRPVIVWCTRLLRAKNEEERQMVENALLAAGQSAILARLRGVEENEDEEPSLKKQKTDTTEVSGSNELPESSKLKPAHEVDLENYVFREGARLMSNKSVKLPEGSYKRTGKGYEEIHVPAPEKKPMEPNEKLVPITDMPEWTHEAFTGTQTLNRIQSKIFPTAFKTDENLLICAPTGAGKTNVAMLCILSELAKYRNEATGNFATDQFKIVYIAPLKALVQEMVTTFGTRLAPYGITVSELTGDRQLTKQQISSTQIIVTTPEKWDIITRKSNDLSYTNLVRLVIIDEIHLLHDERGPVLESIVSRIIRHEEESLERVRLVGLSATLPNYVDVAAFLRVQLKNGLFYFDSSYRPCPLQQEFIGVTEKKPIKRLQVLNEACYEKVMEHAGKNQVLIFVHSRKETAKTARFIRDKALEEETIGHLLRSDAASREILRAEADTTKNEDLKDLLPYGFAIHHAGMRREDRRSAEDLFADGTVQVLVSTATLAWGVNLPAHTVIIKGTQVYSPEKGRWAELSPQDVLQMLGRAGRPQFDSYGEGIIITTHSELQYYLSLMNQQLPIESQYMSKLPDNLNAEIATGTIQSIADAVRWLGYTYLYIRMLRSPALYNVGPEYADDTYLIQKRVDLIHAAAVILEKCKLIVYNRDNGTFNPTELGKVASSYYISNTSMDTYNKMLNSTVSLIELFRVFSLSEEFKYIPVREEEKVELTKLMERVPIPVRESVNEAPAKINVLLQSYISRQSLEGFALISDMVYVTQSAGRIMRAIFEIALRRNWASVAKLALDISKMIDKRMWSTMSPLRQFPHCPTDVIRRVEKKDFPWHRYFDLDPAELGELIGVPKEGRRVYSMVHSFPRLNLDAHLQPVTRSLLRVELLITANFNWDDAFSSQAESFWIFVEDVDGERLLHYEYFVLLKKYSEDEHIVTFTIPLVDPLPPNYFVSIVSDRWLHCSKRIPVSFMKLIMPEKFPPPTQLLSLQPTSVEALKIPEFVSLYAPKFSFFNKVQTQVFNTIYGTSETSFIGAPNGSGKTTCAELALLRHWSQEDTGAAVYLAPFEEIVELRFAEWKPLFEKLGKAVLKLTGERSRDLRSLQVADLILATPAQWDVFSKRWRQTRVLHNIDLFICDELQMLGGLGGPTYETCVLRVRYMAAQMEKHIRIIGLAVSLANARDLGEWLGASPQNIYNFSPKDRPNPLTIRLQSYSITHFPSLMLAMTKPTYQILRSSFDKQKTSIVYVPDKSVLRQLALDLVTFAISDGDERFFAPNEIPLLDSVKDKALLESLQHGVGFLSEITSTKDKAIMEHLFLNGIIRVLLISHDAIYATRARSDVVVIMGTQFYDGKEHRYIDYPISDILQMLGVVSNQNPNAFGEATLMTVTSKKEYYKKFLNEALPIESHLQLGLHDAFVSEIASQTIENKQDAVDWLTWTYMYRRLVANPAFYGLTDISHEAISEYLSELVENTMSELNEARLIAIDDEDDSCYALNLGMIASYYNITYITMQTFALSLTAKTRMKGLLEIISSAAEYEILPIRKYEDIILDRIHRNLPVRLSAPNYQEPHCKAFILLAAHFSRFQLPANLVLDQKTVLKYAHRLLSACVDTLSSDNHLNASIRPMEMSQMVTQAVWDRDSPLKQIPHFTDERIARCNAANVNDVFDIIDLDDDKRTELLQMDNAQLAQCAEFINKYPDIDIDFELQEPDNVRVNAPSVLVVQLSRELEEDETADTTVCAPFFPFEKTEHWWLVLSDGTNLLAIKKITLNRVLTSKLQFVPLQEGEQKLKLSCFSDSYVGVDYEKEFSCKVMEALDEEMQEEEE</sequence>
<dbReference type="Pfam" id="PF21188">
    <property type="entry name" value="BRR2_plug"/>
    <property type="match status" value="1"/>
</dbReference>
<dbReference type="GO" id="GO:0003676">
    <property type="term" value="F:nucleic acid binding"/>
    <property type="evidence" value="ECO:0007669"/>
    <property type="project" value="InterPro"/>
</dbReference>
<dbReference type="SMART" id="SM00490">
    <property type="entry name" value="HELICc"/>
    <property type="match status" value="1"/>
</dbReference>
<dbReference type="InterPro" id="IPR014001">
    <property type="entry name" value="Helicase_ATP-bd"/>
</dbReference>
<dbReference type="Pfam" id="PF00271">
    <property type="entry name" value="Helicase_C"/>
    <property type="match status" value="1"/>
</dbReference>
<dbReference type="PROSITE" id="PS51192">
    <property type="entry name" value="HELICASE_ATP_BIND_1"/>
    <property type="match status" value="2"/>
</dbReference>
<evidence type="ECO:0000256" key="9">
    <source>
        <dbReference type="ARBA" id="ARBA00047984"/>
    </source>
</evidence>
<accession>B6K231</accession>
<feature type="domain" description="Helicase ATP-binding" evidence="11">
    <location>
        <begin position="1366"/>
        <end position="1540"/>
    </location>
</feature>
<comment type="subcellular location">
    <subcellularLocation>
        <location evidence="1">Nucleus</location>
    </subcellularLocation>
</comment>
<keyword evidence="3" id="KW-0677">Repeat</keyword>
<reference evidence="13 15" key="1">
    <citation type="journal article" date="2011" name="Science">
        <title>Comparative functional genomics of the fission yeasts.</title>
        <authorList>
            <person name="Rhind N."/>
            <person name="Chen Z."/>
            <person name="Yassour M."/>
            <person name="Thompson D.A."/>
            <person name="Haas B.J."/>
            <person name="Habib N."/>
            <person name="Wapinski I."/>
            <person name="Roy S."/>
            <person name="Lin M.F."/>
            <person name="Heiman D.I."/>
            <person name="Young S.K."/>
            <person name="Furuya K."/>
            <person name="Guo Y."/>
            <person name="Pidoux A."/>
            <person name="Chen H.M."/>
            <person name="Robbertse B."/>
            <person name="Goldberg J.M."/>
            <person name="Aoki K."/>
            <person name="Bayne E.H."/>
            <person name="Berlin A.M."/>
            <person name="Desjardins C.A."/>
            <person name="Dobbs E."/>
            <person name="Dukaj L."/>
            <person name="Fan L."/>
            <person name="FitzGerald M.G."/>
            <person name="French C."/>
            <person name="Gujja S."/>
            <person name="Hansen K."/>
            <person name="Keifenheim D."/>
            <person name="Levin J.Z."/>
            <person name="Mosher R.A."/>
            <person name="Mueller C.A."/>
            <person name="Pfiffner J."/>
            <person name="Priest M."/>
            <person name="Russ C."/>
            <person name="Smialowska A."/>
            <person name="Swoboda P."/>
            <person name="Sykes S.M."/>
            <person name="Vaughn M."/>
            <person name="Vengrova S."/>
            <person name="Yoder R."/>
            <person name="Zeng Q."/>
            <person name="Allshire R."/>
            <person name="Baulcombe D."/>
            <person name="Birren B.W."/>
            <person name="Brown W."/>
            <person name="Ekwall K."/>
            <person name="Kellis M."/>
            <person name="Leatherwood J."/>
            <person name="Levin H."/>
            <person name="Margalit H."/>
            <person name="Martienssen R."/>
            <person name="Nieduszynski C.A."/>
            <person name="Spatafora J.W."/>
            <person name="Friedman N."/>
            <person name="Dalgaard J.Z."/>
            <person name="Baumann P."/>
            <person name="Niki H."/>
            <person name="Regev A."/>
            <person name="Nusbaum C."/>
        </authorList>
    </citation>
    <scope>NUCLEOTIDE SEQUENCE [LARGE SCALE GENOMIC DNA]</scope>
    <source>
        <strain evidence="15">yFS275 / FY16936</strain>
    </source>
</reference>
<feature type="compositionally biased region" description="Polar residues" evidence="10">
    <location>
        <begin position="26"/>
        <end position="36"/>
    </location>
</feature>
<dbReference type="FunFam" id="3.40.50.300:FF:000254">
    <property type="entry name" value="U5 small nuclear ribonucleoprotein helicase"/>
    <property type="match status" value="1"/>
</dbReference>
<dbReference type="InterPro" id="IPR041094">
    <property type="entry name" value="Brr2_helicase_PWI"/>
</dbReference>
<protein>
    <recommendedName>
        <fullName evidence="2">RNA helicase</fullName>
        <ecNumber evidence="2">3.6.4.13</ecNumber>
    </recommendedName>
</protein>
<feature type="domain" description="Helicase C-terminal" evidence="12">
    <location>
        <begin position="730"/>
        <end position="951"/>
    </location>
</feature>
<evidence type="ECO:0000256" key="8">
    <source>
        <dbReference type="ARBA" id="ARBA00023242"/>
    </source>
</evidence>
<dbReference type="Gene3D" id="1.10.150.20">
    <property type="entry name" value="5' to 3' exonuclease, C-terminal subdomain"/>
    <property type="match status" value="2"/>
</dbReference>
<dbReference type="GO" id="GO:0005524">
    <property type="term" value="F:ATP binding"/>
    <property type="evidence" value="ECO:0007669"/>
    <property type="project" value="UniProtKB-KW"/>
</dbReference>
<dbReference type="PANTHER" id="PTHR47961">
    <property type="entry name" value="DNA POLYMERASE THETA, PUTATIVE (AFU_ORTHOLOGUE AFUA_1G05260)-RELATED"/>
    <property type="match status" value="1"/>
</dbReference>
<feature type="region of interest" description="Disordered" evidence="10">
    <location>
        <begin position="1"/>
        <end position="36"/>
    </location>
</feature>
<dbReference type="GO" id="GO:0005634">
    <property type="term" value="C:nucleus"/>
    <property type="evidence" value="ECO:0000318"/>
    <property type="project" value="GO_Central"/>
</dbReference>
<dbReference type="GO" id="GO:0000393">
    <property type="term" value="P:spliceosomal conformational changes to generate catalytic conformation"/>
    <property type="evidence" value="ECO:0007669"/>
    <property type="project" value="EnsemblFungi"/>
</dbReference>
<dbReference type="SUPFAM" id="SSF52540">
    <property type="entry name" value="P-loop containing nucleoside triphosphate hydrolases"/>
    <property type="match status" value="3"/>
</dbReference>
<dbReference type="FunFam" id="2.60.40.150:FF:000004">
    <property type="entry name" value="RNA helicase, activating signal cointegrator 1"/>
    <property type="match status" value="1"/>
</dbReference>
<dbReference type="GO" id="GO:0071014">
    <property type="term" value="C:post-mRNA release spliceosomal complex"/>
    <property type="evidence" value="ECO:0007669"/>
    <property type="project" value="EnsemblFungi"/>
</dbReference>
<keyword evidence="5" id="KW-0378">Hydrolase</keyword>
<dbReference type="InterPro" id="IPR003593">
    <property type="entry name" value="AAA+_ATPase"/>
</dbReference>
<dbReference type="InterPro" id="IPR036388">
    <property type="entry name" value="WH-like_DNA-bd_sf"/>
</dbReference>
<organism evidence="13 15">
    <name type="scientific">Schizosaccharomyces japonicus (strain yFS275 / FY16936)</name>
    <name type="common">Fission yeast</name>
    <dbReference type="NCBI Taxonomy" id="402676"/>
    <lineage>
        <taxon>Eukaryota</taxon>
        <taxon>Fungi</taxon>
        <taxon>Dikarya</taxon>
        <taxon>Ascomycota</taxon>
        <taxon>Taphrinomycotina</taxon>
        <taxon>Schizosaccharomycetes</taxon>
        <taxon>Schizosaccharomycetales</taxon>
        <taxon>Schizosaccharomycetaceae</taxon>
        <taxon>Schizosaccharomyces</taxon>
    </lineage>
</organism>
<dbReference type="Pfam" id="PF00270">
    <property type="entry name" value="DEAD"/>
    <property type="match status" value="2"/>
</dbReference>
<dbReference type="FunFam" id="3.40.50.300:FF:000062">
    <property type="entry name" value="U5 small nuclear ribonucleoprotein helicase"/>
    <property type="match status" value="1"/>
</dbReference>
<dbReference type="Gene3D" id="3.40.50.300">
    <property type="entry name" value="P-loop containing nucleotide triphosphate hydrolases"/>
    <property type="match status" value="4"/>
</dbReference>
<dbReference type="FunFam" id="1.10.150.20:FF:000013">
    <property type="entry name" value="U5 small nuclear ribonucleoprotein kDa helicase"/>
    <property type="match status" value="1"/>
</dbReference>
<feature type="domain" description="Helicase ATP-binding" evidence="11">
    <location>
        <begin position="519"/>
        <end position="703"/>
    </location>
</feature>
<keyword evidence="6" id="KW-0347">Helicase</keyword>
<dbReference type="OMA" id="MNPKEFN"/>
<dbReference type="Pfam" id="PF23445">
    <property type="entry name" value="WHD_SNRNP200"/>
    <property type="match status" value="2"/>
</dbReference>
<dbReference type="Gene3D" id="1.10.3380.10">
    <property type="entry name" value="Sec63 N-terminal domain-like domain"/>
    <property type="match status" value="2"/>
</dbReference>
<dbReference type="RefSeq" id="XP_002173505.1">
    <property type="nucleotide sequence ID" value="XM_002173469.2"/>
</dbReference>
<evidence type="ECO:0000256" key="10">
    <source>
        <dbReference type="SAM" id="MobiDB-lite"/>
    </source>
</evidence>
<evidence type="ECO:0000256" key="5">
    <source>
        <dbReference type="ARBA" id="ARBA00022801"/>
    </source>
</evidence>
<dbReference type="PIRSF" id="PIRSF039073">
    <property type="entry name" value="BRR2"/>
    <property type="match status" value="1"/>
</dbReference>
<feature type="region of interest" description="Disordered" evidence="10">
    <location>
        <begin position="400"/>
        <end position="433"/>
    </location>
</feature>
<dbReference type="InterPro" id="IPR011545">
    <property type="entry name" value="DEAD/DEAH_box_helicase_dom"/>
</dbReference>
<dbReference type="PROSITE" id="PS51194">
    <property type="entry name" value="HELICASE_CTER"/>
    <property type="match status" value="1"/>
</dbReference>
<dbReference type="SMART" id="SM00382">
    <property type="entry name" value="AAA"/>
    <property type="match status" value="2"/>
</dbReference>
<evidence type="ECO:0000256" key="2">
    <source>
        <dbReference type="ARBA" id="ARBA00012552"/>
    </source>
</evidence>
<evidence type="ECO:0000256" key="6">
    <source>
        <dbReference type="ARBA" id="ARBA00022806"/>
    </source>
</evidence>
<dbReference type="InterPro" id="IPR057842">
    <property type="entry name" value="WH_MER3"/>
</dbReference>
<dbReference type="PANTHER" id="PTHR47961:SF4">
    <property type="entry name" value="ACTIVATING SIGNAL COINTEGRATOR 1 COMPLEX SUBUNIT 3"/>
    <property type="match status" value="1"/>
</dbReference>
<dbReference type="EMBL" id="KE651166">
    <property type="protein sequence ID" value="EEB07212.1"/>
    <property type="molecule type" value="Genomic_DNA"/>
</dbReference>
<dbReference type="GO" id="GO:0000712">
    <property type="term" value="P:resolution of meiotic recombination intermediates"/>
    <property type="evidence" value="ECO:0000318"/>
    <property type="project" value="GO_Central"/>
</dbReference>
<evidence type="ECO:0000259" key="11">
    <source>
        <dbReference type="PROSITE" id="PS51192"/>
    </source>
</evidence>
<dbReference type="EC" id="3.6.4.13" evidence="2"/>
<keyword evidence="7" id="KW-0067">ATP-binding</keyword>
<dbReference type="SUPFAM" id="SSF158702">
    <property type="entry name" value="Sec63 N-terminal domain-like"/>
    <property type="match status" value="2"/>
</dbReference>
<dbReference type="Gene3D" id="2.60.40.150">
    <property type="entry name" value="C2 domain"/>
    <property type="match status" value="2"/>
</dbReference>
<dbReference type="JaponicusDB" id="SJAG_02295">
    <property type="gene designation" value="brr2"/>
</dbReference>
<dbReference type="FunFam" id="1.10.150.20:FF:000004">
    <property type="entry name" value="U5 small nuclear ribonucleoprotein helicase"/>
    <property type="match status" value="1"/>
</dbReference>
<dbReference type="VEuPathDB" id="FungiDB:SJAG_02295"/>
<feature type="region of interest" description="Disordered" evidence="10">
    <location>
        <begin position="78"/>
        <end position="115"/>
    </location>
</feature>
<evidence type="ECO:0000313" key="13">
    <source>
        <dbReference type="EMBL" id="EEB07212.1"/>
    </source>
</evidence>
<dbReference type="CDD" id="cd18795">
    <property type="entry name" value="SF2_C_Ski2"/>
    <property type="match status" value="1"/>
</dbReference>
<proteinExistence type="predicted"/>
<dbReference type="GO" id="GO:0005682">
    <property type="term" value="C:U5 snRNP"/>
    <property type="evidence" value="ECO:0007669"/>
    <property type="project" value="EnsemblFungi"/>
</dbReference>
<dbReference type="GeneID" id="7049042"/>
<dbReference type="FunFam" id="1.10.3380.10:FF:000001">
    <property type="entry name" value="U5 small nuclear ribonucleoprotein helicase"/>
    <property type="match status" value="1"/>
</dbReference>
<gene>
    <name evidence="14" type="primary">brr2</name>
    <name evidence="13" type="ORF">SJAG_02295</name>
</gene>
<dbReference type="InterPro" id="IPR048863">
    <property type="entry name" value="BRR2_plug"/>
</dbReference>
<keyword evidence="8" id="KW-0539">Nucleus</keyword>
<dbReference type="Pfam" id="PF18149">
    <property type="entry name" value="Helicase_PWI"/>
    <property type="match status" value="1"/>
</dbReference>
<dbReference type="Proteomes" id="UP000001744">
    <property type="component" value="Unassembled WGS sequence"/>
</dbReference>
<dbReference type="SUPFAM" id="SSF46785">
    <property type="entry name" value="Winged helix' DNA-binding domain"/>
    <property type="match status" value="2"/>
</dbReference>
<name>B6K231_SCHJY</name>
<dbReference type="STRING" id="402676.B6K231"/>
<dbReference type="SMART" id="SM00973">
    <property type="entry name" value="Sec63"/>
    <property type="match status" value="2"/>
</dbReference>
<evidence type="ECO:0000313" key="15">
    <source>
        <dbReference type="Proteomes" id="UP000001744"/>
    </source>
</evidence>
<dbReference type="InterPro" id="IPR027417">
    <property type="entry name" value="P-loop_NTPase"/>
</dbReference>
<evidence type="ECO:0000259" key="12">
    <source>
        <dbReference type="PROSITE" id="PS51194"/>
    </source>
</evidence>
<dbReference type="FunFam" id="1.10.3380.10:FF:000002">
    <property type="entry name" value="Activating signal cointegrator 1 complex subunit 3"/>
    <property type="match status" value="1"/>
</dbReference>
<dbReference type="GO" id="GO:0003678">
    <property type="term" value="F:DNA helicase activity"/>
    <property type="evidence" value="ECO:0000318"/>
    <property type="project" value="GO_Central"/>
</dbReference>
<dbReference type="HOGENOM" id="CLU_000335_1_0_1"/>
<evidence type="ECO:0000256" key="4">
    <source>
        <dbReference type="ARBA" id="ARBA00022741"/>
    </source>
</evidence>
<comment type="catalytic activity">
    <reaction evidence="9">
        <text>ATP + H2O = ADP + phosphate + H(+)</text>
        <dbReference type="Rhea" id="RHEA:13065"/>
        <dbReference type="ChEBI" id="CHEBI:15377"/>
        <dbReference type="ChEBI" id="CHEBI:15378"/>
        <dbReference type="ChEBI" id="CHEBI:30616"/>
        <dbReference type="ChEBI" id="CHEBI:43474"/>
        <dbReference type="ChEBI" id="CHEBI:456216"/>
        <dbReference type="EC" id="3.6.4.13"/>
    </reaction>
</comment>
<dbReference type="eggNOG" id="KOG0951">
    <property type="taxonomic scope" value="Eukaryota"/>
</dbReference>
<dbReference type="InterPro" id="IPR014756">
    <property type="entry name" value="Ig_E-set"/>
</dbReference>
<dbReference type="OrthoDB" id="5575at2759"/>
<evidence type="ECO:0000256" key="7">
    <source>
        <dbReference type="ARBA" id="ARBA00022840"/>
    </source>
</evidence>
<dbReference type="FunFam" id="1.10.10.10:FF:000024">
    <property type="entry name" value="U5 small nuclear ribonucleoprotein helicase"/>
    <property type="match status" value="1"/>
</dbReference>
<keyword evidence="15" id="KW-1185">Reference proteome</keyword>
<evidence type="ECO:0000256" key="1">
    <source>
        <dbReference type="ARBA" id="ARBA00004123"/>
    </source>
</evidence>
<keyword evidence="4" id="KW-0547">Nucleotide-binding</keyword>
<feature type="compositionally biased region" description="Basic and acidic residues" evidence="10">
    <location>
        <begin position="408"/>
        <end position="417"/>
    </location>
</feature>
<dbReference type="SMART" id="SM00487">
    <property type="entry name" value="DEXDc"/>
    <property type="match status" value="2"/>
</dbReference>
<dbReference type="Gene3D" id="1.10.10.10">
    <property type="entry name" value="Winged helix-like DNA-binding domain superfamily/Winged helix DNA-binding domain"/>
    <property type="match status" value="2"/>
</dbReference>
<evidence type="ECO:0000256" key="3">
    <source>
        <dbReference type="ARBA" id="ARBA00022737"/>
    </source>
</evidence>
<evidence type="ECO:0000313" key="14">
    <source>
        <dbReference type="JaponicusDB" id="SJAG_02295"/>
    </source>
</evidence>
<feature type="compositionally biased region" description="Polar residues" evidence="10">
    <location>
        <begin position="418"/>
        <end position="427"/>
    </location>
</feature>
<dbReference type="CDD" id="cd18019">
    <property type="entry name" value="DEXHc_Brr2_1"/>
    <property type="match status" value="1"/>
</dbReference>
<dbReference type="CDD" id="cd18021">
    <property type="entry name" value="DEXHc_Brr2_2"/>
    <property type="match status" value="1"/>
</dbReference>
<dbReference type="GO" id="GO:0003724">
    <property type="term" value="F:RNA helicase activity"/>
    <property type="evidence" value="ECO:0007669"/>
    <property type="project" value="UniProtKB-EC"/>
</dbReference>
<dbReference type="FunFam" id="3.40.50.300:FF:000102">
    <property type="entry name" value="RNA helicase, activating signal cointegrator 1"/>
    <property type="match status" value="1"/>
</dbReference>
<dbReference type="SUPFAM" id="SSF81296">
    <property type="entry name" value="E set domains"/>
    <property type="match status" value="1"/>
</dbReference>
<dbReference type="InterPro" id="IPR036390">
    <property type="entry name" value="WH_DNA-bd_sf"/>
</dbReference>
<dbReference type="Pfam" id="PF02889">
    <property type="entry name" value="Sec63"/>
    <property type="match status" value="2"/>
</dbReference>
<dbReference type="InterPro" id="IPR001650">
    <property type="entry name" value="Helicase_C-like"/>
</dbReference>
<dbReference type="GO" id="GO:0016787">
    <property type="term" value="F:hydrolase activity"/>
    <property type="evidence" value="ECO:0007669"/>
    <property type="project" value="UniProtKB-KW"/>
</dbReference>
<dbReference type="InterPro" id="IPR050474">
    <property type="entry name" value="Hel308_SKI2-like"/>
</dbReference>
<dbReference type="FunFam" id="1.10.10.10:FF:000012">
    <property type="entry name" value="U5 small nuclear ribonucleoprotein helicase"/>
    <property type="match status" value="1"/>
</dbReference>